<dbReference type="InterPro" id="IPR046700">
    <property type="entry name" value="DUF6570"/>
</dbReference>
<accession>A0A397SVA3</accession>
<evidence type="ECO:0000256" key="1">
    <source>
        <dbReference type="SAM" id="MobiDB-lite"/>
    </source>
</evidence>
<reference evidence="3 4" key="1">
    <citation type="submission" date="2018-06" db="EMBL/GenBank/DDBJ databases">
        <title>Comparative genomics reveals the genomic features of Rhizophagus irregularis, R. cerebriforme, R. diaphanum and Gigaspora rosea, and their symbiotic lifestyle signature.</title>
        <authorList>
            <person name="Morin E."/>
            <person name="San Clemente H."/>
            <person name="Chen E.C.H."/>
            <person name="De La Providencia I."/>
            <person name="Hainaut M."/>
            <person name="Kuo A."/>
            <person name="Kohler A."/>
            <person name="Murat C."/>
            <person name="Tang N."/>
            <person name="Roy S."/>
            <person name="Loubradou J."/>
            <person name="Henrissat B."/>
            <person name="Grigoriev I.V."/>
            <person name="Corradi N."/>
            <person name="Roux C."/>
            <person name="Martin F.M."/>
        </authorList>
    </citation>
    <scope>NUCLEOTIDE SEQUENCE [LARGE SCALE GENOMIC DNA]</scope>
    <source>
        <strain evidence="3 4">DAOM 227022</strain>
    </source>
</reference>
<keyword evidence="4" id="KW-1185">Reference proteome</keyword>
<dbReference type="AlphaFoldDB" id="A0A397SVA3"/>
<organism evidence="3 4">
    <name type="scientific">Glomus cerebriforme</name>
    <dbReference type="NCBI Taxonomy" id="658196"/>
    <lineage>
        <taxon>Eukaryota</taxon>
        <taxon>Fungi</taxon>
        <taxon>Fungi incertae sedis</taxon>
        <taxon>Mucoromycota</taxon>
        <taxon>Glomeromycotina</taxon>
        <taxon>Glomeromycetes</taxon>
        <taxon>Glomerales</taxon>
        <taxon>Glomeraceae</taxon>
        <taxon>Glomus</taxon>
    </lineage>
</organism>
<evidence type="ECO:0000313" key="4">
    <source>
        <dbReference type="Proteomes" id="UP000265703"/>
    </source>
</evidence>
<protein>
    <recommendedName>
        <fullName evidence="2">DUF6570 domain-containing protein</fullName>
    </recommendedName>
</protein>
<dbReference type="Proteomes" id="UP000265703">
    <property type="component" value="Unassembled WGS sequence"/>
</dbReference>
<comment type="caution">
    <text evidence="3">The sequence shown here is derived from an EMBL/GenBank/DDBJ whole genome shotgun (WGS) entry which is preliminary data.</text>
</comment>
<evidence type="ECO:0000313" key="3">
    <source>
        <dbReference type="EMBL" id="RIA90130.1"/>
    </source>
</evidence>
<feature type="domain" description="DUF6570" evidence="2">
    <location>
        <begin position="109"/>
        <end position="170"/>
    </location>
</feature>
<name>A0A397SVA3_9GLOM</name>
<evidence type="ECO:0000259" key="2">
    <source>
        <dbReference type="Pfam" id="PF20209"/>
    </source>
</evidence>
<proteinExistence type="predicted"/>
<feature type="region of interest" description="Disordered" evidence="1">
    <location>
        <begin position="1"/>
        <end position="56"/>
    </location>
</feature>
<feature type="compositionally biased region" description="Basic and acidic residues" evidence="1">
    <location>
        <begin position="15"/>
        <end position="28"/>
    </location>
</feature>
<feature type="compositionally biased region" description="Polar residues" evidence="1">
    <location>
        <begin position="34"/>
        <end position="56"/>
    </location>
</feature>
<dbReference type="EMBL" id="QKYT01000190">
    <property type="protein sequence ID" value="RIA90130.1"/>
    <property type="molecule type" value="Genomic_DNA"/>
</dbReference>
<dbReference type="Pfam" id="PF20209">
    <property type="entry name" value="DUF6570"/>
    <property type="match status" value="1"/>
</dbReference>
<sequence>MNKQITNPEELQESNNREREQRETRLAHDPPLSADSTPLSAPLSAPQSAPQSAPLSANTISEEEHILLQKFCNKMDNIQYNTCPVCNERIPLIKLVKGSCRRCHTEKLLPKKFSAKNNMDPGEAPEKLKGLTEIEEMLIVQVFTVMTVYRLRGGQNGYMGNIINFPQDIQGFTN</sequence>
<dbReference type="OrthoDB" id="2448733at2759"/>
<gene>
    <name evidence="3" type="ORF">C1645_823756</name>
</gene>